<sequence length="118" mass="12835">MNKIHWQDVITLIIGLWIIASAFFLGPTLAEGEAFPMSGWNFLATGAVAVILGGAALFSFQKWEEWLTALVGAWLVLSPWVLGYATETALVWNAIVSGGILVVMGLWTSFEESESAIF</sequence>
<feature type="transmembrane region" description="Helical" evidence="1">
    <location>
        <begin position="67"/>
        <end position="85"/>
    </location>
</feature>
<evidence type="ECO:0000313" key="3">
    <source>
        <dbReference type="EMBL" id="MZR11837.1"/>
    </source>
</evidence>
<feature type="transmembrane region" description="Helical" evidence="1">
    <location>
        <begin position="9"/>
        <end position="30"/>
    </location>
</feature>
<dbReference type="AlphaFoldDB" id="A0A845M278"/>
<evidence type="ECO:0000259" key="2">
    <source>
        <dbReference type="Pfam" id="PF03779"/>
    </source>
</evidence>
<feature type="transmembrane region" description="Helical" evidence="1">
    <location>
        <begin position="91"/>
        <end position="110"/>
    </location>
</feature>
<comment type="caution">
    <text evidence="3">The sequence shown here is derived from an EMBL/GenBank/DDBJ whole genome shotgun (WGS) entry which is preliminary data.</text>
</comment>
<dbReference type="Pfam" id="PF03779">
    <property type="entry name" value="SPW"/>
    <property type="match status" value="1"/>
</dbReference>
<proteinExistence type="predicted"/>
<dbReference type="Proteomes" id="UP000467322">
    <property type="component" value="Unassembled WGS sequence"/>
</dbReference>
<dbReference type="RefSeq" id="WP_161349956.1">
    <property type="nucleotide sequence ID" value="NZ_WTUX01000005.1"/>
</dbReference>
<protein>
    <recommendedName>
        <fullName evidence="2">SPW repeat-containing integral membrane domain-containing protein</fullName>
    </recommendedName>
</protein>
<keyword evidence="1" id="KW-1133">Transmembrane helix</keyword>
<dbReference type="EMBL" id="WTUX01000005">
    <property type="protein sequence ID" value="MZR11837.1"/>
    <property type="molecule type" value="Genomic_DNA"/>
</dbReference>
<accession>A0A845M278</accession>
<gene>
    <name evidence="3" type="ORF">GQE99_02255</name>
</gene>
<evidence type="ECO:0000256" key="1">
    <source>
        <dbReference type="SAM" id="Phobius"/>
    </source>
</evidence>
<dbReference type="InterPro" id="IPR005530">
    <property type="entry name" value="SPW"/>
</dbReference>
<feature type="domain" description="SPW repeat-containing integral membrane" evidence="2">
    <location>
        <begin position="6"/>
        <end position="106"/>
    </location>
</feature>
<feature type="transmembrane region" description="Helical" evidence="1">
    <location>
        <begin position="42"/>
        <end position="60"/>
    </location>
</feature>
<keyword evidence="1" id="KW-0812">Transmembrane</keyword>
<reference evidence="3 4" key="1">
    <citation type="submission" date="2019-12" db="EMBL/GenBank/DDBJ databases">
        <title>Maritimibacter sp. nov. sp. isolated from sea sand.</title>
        <authorList>
            <person name="Kim J."/>
            <person name="Jeong S.E."/>
            <person name="Jung H.S."/>
            <person name="Jeon C.O."/>
        </authorList>
    </citation>
    <scope>NUCLEOTIDE SEQUENCE [LARGE SCALE GENOMIC DNA]</scope>
    <source>
        <strain evidence="3 4">DP07</strain>
    </source>
</reference>
<keyword evidence="4" id="KW-1185">Reference proteome</keyword>
<organism evidence="3 4">
    <name type="scientific">Maritimibacter harenae</name>
    <dbReference type="NCBI Taxonomy" id="2606218"/>
    <lineage>
        <taxon>Bacteria</taxon>
        <taxon>Pseudomonadati</taxon>
        <taxon>Pseudomonadota</taxon>
        <taxon>Alphaproteobacteria</taxon>
        <taxon>Rhodobacterales</taxon>
        <taxon>Roseobacteraceae</taxon>
        <taxon>Maritimibacter</taxon>
    </lineage>
</organism>
<name>A0A845M278_9RHOB</name>
<evidence type="ECO:0000313" key="4">
    <source>
        <dbReference type="Proteomes" id="UP000467322"/>
    </source>
</evidence>
<keyword evidence="1" id="KW-0472">Membrane</keyword>